<gene>
    <name evidence="2" type="ORF">BU24DRAFT_420693</name>
</gene>
<dbReference type="AlphaFoldDB" id="A0A6A5XWW5"/>
<dbReference type="RefSeq" id="XP_033385991.1">
    <property type="nucleotide sequence ID" value="XM_033527540.1"/>
</dbReference>
<dbReference type="EMBL" id="ML978068">
    <property type="protein sequence ID" value="KAF2017652.1"/>
    <property type="molecule type" value="Genomic_DNA"/>
</dbReference>
<reference evidence="2" key="1">
    <citation type="journal article" date="2020" name="Stud. Mycol.">
        <title>101 Dothideomycetes genomes: a test case for predicting lifestyles and emergence of pathogens.</title>
        <authorList>
            <person name="Haridas S."/>
            <person name="Albert R."/>
            <person name="Binder M."/>
            <person name="Bloem J."/>
            <person name="Labutti K."/>
            <person name="Salamov A."/>
            <person name="Andreopoulos B."/>
            <person name="Baker S."/>
            <person name="Barry K."/>
            <person name="Bills G."/>
            <person name="Bluhm B."/>
            <person name="Cannon C."/>
            <person name="Castanera R."/>
            <person name="Culley D."/>
            <person name="Daum C."/>
            <person name="Ezra D."/>
            <person name="Gonzalez J."/>
            <person name="Henrissat B."/>
            <person name="Kuo A."/>
            <person name="Liang C."/>
            <person name="Lipzen A."/>
            <person name="Lutzoni F."/>
            <person name="Magnuson J."/>
            <person name="Mondo S."/>
            <person name="Nolan M."/>
            <person name="Ohm R."/>
            <person name="Pangilinan J."/>
            <person name="Park H.-J."/>
            <person name="Ramirez L."/>
            <person name="Alfaro M."/>
            <person name="Sun H."/>
            <person name="Tritt A."/>
            <person name="Yoshinaga Y."/>
            <person name="Zwiers L.-H."/>
            <person name="Turgeon B."/>
            <person name="Goodwin S."/>
            <person name="Spatafora J."/>
            <person name="Crous P."/>
            <person name="Grigoriev I."/>
        </authorList>
    </citation>
    <scope>NUCLEOTIDE SEQUENCE</scope>
    <source>
        <strain evidence="2">CBS 175.79</strain>
    </source>
</reference>
<protein>
    <submittedName>
        <fullName evidence="2">Uncharacterized protein</fullName>
    </submittedName>
</protein>
<feature type="region of interest" description="Disordered" evidence="1">
    <location>
        <begin position="66"/>
        <end position="90"/>
    </location>
</feature>
<evidence type="ECO:0000313" key="2">
    <source>
        <dbReference type="EMBL" id="KAF2017652.1"/>
    </source>
</evidence>
<dbReference type="Proteomes" id="UP000799778">
    <property type="component" value="Unassembled WGS sequence"/>
</dbReference>
<organism evidence="2 3">
    <name type="scientific">Aaosphaeria arxii CBS 175.79</name>
    <dbReference type="NCBI Taxonomy" id="1450172"/>
    <lineage>
        <taxon>Eukaryota</taxon>
        <taxon>Fungi</taxon>
        <taxon>Dikarya</taxon>
        <taxon>Ascomycota</taxon>
        <taxon>Pezizomycotina</taxon>
        <taxon>Dothideomycetes</taxon>
        <taxon>Pleosporomycetidae</taxon>
        <taxon>Pleosporales</taxon>
        <taxon>Pleosporales incertae sedis</taxon>
        <taxon>Aaosphaeria</taxon>
    </lineage>
</organism>
<evidence type="ECO:0000313" key="3">
    <source>
        <dbReference type="Proteomes" id="UP000799778"/>
    </source>
</evidence>
<dbReference type="OrthoDB" id="309640at2759"/>
<dbReference type="GeneID" id="54284937"/>
<sequence length="198" mass="22929">MTLSPKVKSNSTRHYKAIGRDLYNIIVKAGIISLIMRCDPHTIYHFPHSFKETVFDGRTMEVVNFEDMQAEDPRSRKSWPQGYTKDDKDTARNYSPLTQIILMDGIEAYRRGGWETADSTRWSPEYAQGTENEGFRVRRIVPAWTYLRWGKPRRFERGVEIANEKIHGKDWNGGFVEFQDVEGVPKPRPVVENDGDSS</sequence>
<keyword evidence="3" id="KW-1185">Reference proteome</keyword>
<name>A0A6A5XWW5_9PLEO</name>
<accession>A0A6A5XWW5</accession>
<evidence type="ECO:0000256" key="1">
    <source>
        <dbReference type="SAM" id="MobiDB-lite"/>
    </source>
</evidence>
<proteinExistence type="predicted"/>